<feature type="compositionally biased region" description="Low complexity" evidence="1">
    <location>
        <begin position="82"/>
        <end position="91"/>
    </location>
</feature>
<dbReference type="AlphaFoldDB" id="A0AAV3A3J3"/>
<evidence type="ECO:0000256" key="1">
    <source>
        <dbReference type="SAM" id="MobiDB-lite"/>
    </source>
</evidence>
<comment type="caution">
    <text evidence="2">The sequence shown here is derived from an EMBL/GenBank/DDBJ whole genome shotgun (WGS) entry which is preliminary data.</text>
</comment>
<evidence type="ECO:0000313" key="3">
    <source>
        <dbReference type="Proteomes" id="UP001181693"/>
    </source>
</evidence>
<feature type="region of interest" description="Disordered" evidence="1">
    <location>
        <begin position="44"/>
        <end position="93"/>
    </location>
</feature>
<proteinExistence type="predicted"/>
<gene>
    <name evidence="2" type="ORF">GDO54_014653</name>
</gene>
<organism evidence="2 3">
    <name type="scientific">Pyxicephalus adspersus</name>
    <name type="common">African bullfrog</name>
    <dbReference type="NCBI Taxonomy" id="30357"/>
    <lineage>
        <taxon>Eukaryota</taxon>
        <taxon>Metazoa</taxon>
        <taxon>Chordata</taxon>
        <taxon>Craniata</taxon>
        <taxon>Vertebrata</taxon>
        <taxon>Euteleostomi</taxon>
        <taxon>Amphibia</taxon>
        <taxon>Batrachia</taxon>
        <taxon>Anura</taxon>
        <taxon>Neobatrachia</taxon>
        <taxon>Ranoidea</taxon>
        <taxon>Pyxicephalidae</taxon>
        <taxon>Pyxicephalinae</taxon>
        <taxon>Pyxicephalus</taxon>
    </lineage>
</organism>
<dbReference type="Proteomes" id="UP001181693">
    <property type="component" value="Unassembled WGS sequence"/>
</dbReference>
<sequence>MADFGNMQEKLLEHNSSDSDDESDKKKLQRNKIWKNRLRYLIHKKKKKVSSTTPPVSGATRRRRMNPKSQIYDGPCEETTTKDSTTQTEDSMQQLSDNMSIWKQDNVTQFAKVKVTPKKSSGCCCLS</sequence>
<protein>
    <submittedName>
        <fullName evidence="2">Uncharacterized protein</fullName>
    </submittedName>
</protein>
<dbReference type="EMBL" id="DYDO01000006">
    <property type="protein sequence ID" value="DBA23771.1"/>
    <property type="molecule type" value="Genomic_DNA"/>
</dbReference>
<reference evidence="2" key="1">
    <citation type="thesis" date="2020" institute="ProQuest LLC" country="789 East Eisenhower Parkway, Ann Arbor, MI, USA">
        <title>Comparative Genomics and Chromosome Evolution.</title>
        <authorList>
            <person name="Mudd A.B."/>
        </authorList>
    </citation>
    <scope>NUCLEOTIDE SEQUENCE</scope>
    <source>
        <strain evidence="2">1538</strain>
        <tissue evidence="2">Blood</tissue>
    </source>
</reference>
<accession>A0AAV3A3J3</accession>
<keyword evidence="3" id="KW-1185">Reference proteome</keyword>
<feature type="region of interest" description="Disordered" evidence="1">
    <location>
        <begin position="1"/>
        <end position="30"/>
    </location>
</feature>
<name>A0AAV3A3J3_PYXAD</name>
<evidence type="ECO:0000313" key="2">
    <source>
        <dbReference type="EMBL" id="DBA23771.1"/>
    </source>
</evidence>